<dbReference type="EMBL" id="CP050177">
    <property type="protein sequence ID" value="QIQ06581.1"/>
    <property type="molecule type" value="Genomic_DNA"/>
</dbReference>
<dbReference type="KEGG" id="slia:HA039_00210"/>
<name>A0A6G9H8N8_9ACTN</name>
<evidence type="ECO:0000256" key="1">
    <source>
        <dbReference type="SAM" id="SignalP"/>
    </source>
</evidence>
<feature type="chain" id="PRO_5026295266" evidence="1">
    <location>
        <begin position="22"/>
        <end position="509"/>
    </location>
</feature>
<keyword evidence="1" id="KW-0732">Signal</keyword>
<evidence type="ECO:0000313" key="5">
    <source>
        <dbReference type="Proteomes" id="UP000501179"/>
    </source>
</evidence>
<dbReference type="InterPro" id="IPR013595">
    <property type="entry name" value="Pept_S33_TAP-like_C"/>
</dbReference>
<keyword evidence="4" id="KW-0378">Hydrolase</keyword>
<feature type="domain" description="AB hydrolase-1" evidence="2">
    <location>
        <begin position="169"/>
        <end position="251"/>
    </location>
</feature>
<dbReference type="InterPro" id="IPR000073">
    <property type="entry name" value="AB_hydrolase_1"/>
</dbReference>
<sequence>MAALAAGLCLAALSSTAPSVASPLTTTATRTPTPARAASIAWGACTDPTLVQGGAECGTLQVPLDHADPAGPRVTLALSRVRHTSPDTAYQGVLLAAPNPLGGSGYTSSLLGSRLPGSAASTYDWIGFARRGLAPSVPALSCDPTYMDFDRPDYVPANAAAERAWLDRTASYADKCATNYPGGVLDHMKTTDTVADMESIRQALGAPRLSLYAQSYGTYVAQVYSTLHPERVGRMVLDSNVDPRRTWYDANGFDQAVPLERNLHTWFAWLASHDATYGLGATESDVARVWDEQLAAVRRTPAAGAVGPDEWIDIFLVASYFEQSWPMLGSALSGWVHQGDGATLKALFAQLSQRGNDNTYAALLAEICTDGPYPSDWSTWRADSQAAHAQAPDTTWGNTWFNAPCLTWPAAPGTPVRIDGSRVASALLVDGTQDAATPFEGSLEVRVRYPHSALVAVAGGVDHGATPTGNACVDQPIADYLATGALPARHPGRHADLTCAPLPAPQPAS</sequence>
<dbReference type="PANTHER" id="PTHR43722:SF1">
    <property type="entry name" value="PROLINE IMINOPEPTIDASE"/>
    <property type="match status" value="1"/>
</dbReference>
<dbReference type="GO" id="GO:0006508">
    <property type="term" value="P:proteolysis"/>
    <property type="evidence" value="ECO:0007669"/>
    <property type="project" value="InterPro"/>
</dbReference>
<feature type="domain" description="Peptidase S33 tripeptidyl aminopeptidase-like C-terminal" evidence="3">
    <location>
        <begin position="395"/>
        <end position="489"/>
    </location>
</feature>
<reference evidence="4 5" key="1">
    <citation type="submission" date="2020-03" db="EMBL/GenBank/DDBJ databases">
        <title>A novel species.</title>
        <authorList>
            <person name="Gao J."/>
        </authorList>
    </citation>
    <scope>NUCLEOTIDE SEQUENCE [LARGE SCALE GENOMIC DNA]</scope>
    <source>
        <strain evidence="4 5">QMT-12</strain>
    </source>
</reference>
<dbReference type="InterPro" id="IPR005944">
    <property type="entry name" value="Pro_iminopeptidase"/>
</dbReference>
<dbReference type="PANTHER" id="PTHR43722">
    <property type="entry name" value="PROLINE IMINOPEPTIDASE"/>
    <property type="match status" value="1"/>
</dbReference>
<dbReference type="Gene3D" id="3.40.50.1820">
    <property type="entry name" value="alpha/beta hydrolase"/>
    <property type="match status" value="1"/>
</dbReference>
<dbReference type="Pfam" id="PF08386">
    <property type="entry name" value="Abhydrolase_4"/>
    <property type="match status" value="1"/>
</dbReference>
<dbReference type="Proteomes" id="UP000501179">
    <property type="component" value="Chromosome"/>
</dbReference>
<proteinExistence type="predicted"/>
<gene>
    <name evidence="4" type="ORF">HA039_00210</name>
</gene>
<dbReference type="SUPFAM" id="SSF53474">
    <property type="entry name" value="alpha/beta-Hydrolases"/>
    <property type="match status" value="1"/>
</dbReference>
<keyword evidence="5" id="KW-1185">Reference proteome</keyword>
<evidence type="ECO:0000259" key="2">
    <source>
        <dbReference type="Pfam" id="PF00561"/>
    </source>
</evidence>
<dbReference type="GO" id="GO:0004177">
    <property type="term" value="F:aminopeptidase activity"/>
    <property type="evidence" value="ECO:0007669"/>
    <property type="project" value="UniProtKB-EC"/>
</dbReference>
<feature type="signal peptide" evidence="1">
    <location>
        <begin position="1"/>
        <end position="21"/>
    </location>
</feature>
<organism evidence="4 5">
    <name type="scientific">Streptomyces liangshanensis</name>
    <dbReference type="NCBI Taxonomy" id="2717324"/>
    <lineage>
        <taxon>Bacteria</taxon>
        <taxon>Bacillati</taxon>
        <taxon>Actinomycetota</taxon>
        <taxon>Actinomycetes</taxon>
        <taxon>Kitasatosporales</taxon>
        <taxon>Streptomycetaceae</taxon>
        <taxon>Streptomyces</taxon>
    </lineage>
</organism>
<dbReference type="GO" id="GO:0005737">
    <property type="term" value="C:cytoplasm"/>
    <property type="evidence" value="ECO:0007669"/>
    <property type="project" value="InterPro"/>
</dbReference>
<dbReference type="Pfam" id="PF00561">
    <property type="entry name" value="Abhydrolase_1"/>
    <property type="match status" value="1"/>
</dbReference>
<evidence type="ECO:0000313" key="4">
    <source>
        <dbReference type="EMBL" id="QIQ06581.1"/>
    </source>
</evidence>
<evidence type="ECO:0000259" key="3">
    <source>
        <dbReference type="Pfam" id="PF08386"/>
    </source>
</evidence>
<accession>A0A6G9H8N8</accession>
<dbReference type="InterPro" id="IPR029058">
    <property type="entry name" value="AB_hydrolase_fold"/>
</dbReference>
<protein>
    <submittedName>
        <fullName evidence="4">Alpha/beta hydrolase</fullName>
    </submittedName>
</protein>
<dbReference type="AlphaFoldDB" id="A0A6G9H8N8"/>